<name>A0A146M8D7_LYGHE</name>
<organism evidence="4">
    <name type="scientific">Lygus hesperus</name>
    <name type="common">Western plant bug</name>
    <dbReference type="NCBI Taxonomy" id="30085"/>
    <lineage>
        <taxon>Eukaryota</taxon>
        <taxon>Metazoa</taxon>
        <taxon>Ecdysozoa</taxon>
        <taxon>Arthropoda</taxon>
        <taxon>Hexapoda</taxon>
        <taxon>Insecta</taxon>
        <taxon>Pterygota</taxon>
        <taxon>Neoptera</taxon>
        <taxon>Paraneoptera</taxon>
        <taxon>Hemiptera</taxon>
        <taxon>Heteroptera</taxon>
        <taxon>Panheteroptera</taxon>
        <taxon>Cimicomorpha</taxon>
        <taxon>Miridae</taxon>
        <taxon>Mirini</taxon>
        <taxon>Lygus</taxon>
    </lineage>
</organism>
<evidence type="ECO:0000313" key="4">
    <source>
        <dbReference type="EMBL" id="JAQ15026.1"/>
    </source>
</evidence>
<evidence type="ECO:0000256" key="1">
    <source>
        <dbReference type="ARBA" id="ARBA00008645"/>
    </source>
</evidence>
<evidence type="ECO:0000259" key="3">
    <source>
        <dbReference type="Pfam" id="PF00561"/>
    </source>
</evidence>
<feature type="non-terminal residue" evidence="4">
    <location>
        <position position="1"/>
    </location>
</feature>
<reference evidence="4" key="1">
    <citation type="journal article" date="2016" name="Gigascience">
        <title>De novo construction of an expanded transcriptome assembly for the western tarnished plant bug, Lygus hesperus.</title>
        <authorList>
            <person name="Tassone E.E."/>
            <person name="Geib S.M."/>
            <person name="Hall B."/>
            <person name="Fabrick J.A."/>
            <person name="Brent C.S."/>
            <person name="Hull J.J."/>
        </authorList>
    </citation>
    <scope>NUCLEOTIDE SEQUENCE</scope>
</reference>
<dbReference type="PANTHER" id="PTHR43798:SF14">
    <property type="entry name" value="SERINE HYDROLASE-LIKE PROTEIN DDB_G0286239"/>
    <property type="match status" value="1"/>
</dbReference>
<dbReference type="InterPro" id="IPR000073">
    <property type="entry name" value="AB_hydrolase_1"/>
</dbReference>
<accession>A0A146M8D7</accession>
<comment type="similarity">
    <text evidence="1">Belongs to the AB hydrolase superfamily.</text>
</comment>
<feature type="domain" description="AB hydrolase-1" evidence="3">
    <location>
        <begin position="17"/>
        <end position="267"/>
    </location>
</feature>
<dbReference type="GO" id="GO:0016787">
    <property type="term" value="F:hydrolase activity"/>
    <property type="evidence" value="ECO:0007669"/>
    <property type="project" value="UniProtKB-KW"/>
</dbReference>
<evidence type="ECO:0000256" key="2">
    <source>
        <dbReference type="ARBA" id="ARBA00022801"/>
    </source>
</evidence>
<keyword evidence="2 4" id="KW-0378">Hydrolase</keyword>
<dbReference type="Gene3D" id="3.40.50.1820">
    <property type="entry name" value="alpha/beta hydrolase"/>
    <property type="match status" value="1"/>
</dbReference>
<protein>
    <submittedName>
        <fullName evidence="4">Putative serine hydrolase</fullName>
    </submittedName>
</protein>
<dbReference type="InterPro" id="IPR029058">
    <property type="entry name" value="AB_hydrolase_fold"/>
</dbReference>
<sequence>PWGHIAGKWWGSSHEQPILAFHGLFDNAASFDLLAPRLEAPALLALDLPGHGLSSHFPKGMFWNWTVMISAIRYLLKHHFKWSSVSLMGHSYGSCLALTYAGLYPKEIQALINIDCARATNAVDNDYINIWQRNTERMLTLESKSSPKPLEYEEALNKMSNRAMPLTKEQCQIIASRSLSNIGSGKYIFNEDLRMSCPSIGRNTLETYDALVDKITCPVLNVVASNGILFGDFMVTVRKHDEVMKKKCAHFVCQVVKGHHHVHMDNPEDVATAINSFFKHVNQPSLESL</sequence>
<gene>
    <name evidence="4" type="primary">kraken_1</name>
    <name evidence="4" type="ORF">g.44807</name>
</gene>
<dbReference type="SUPFAM" id="SSF53474">
    <property type="entry name" value="alpha/beta-Hydrolases"/>
    <property type="match status" value="1"/>
</dbReference>
<proteinExistence type="inferred from homology"/>
<dbReference type="AlphaFoldDB" id="A0A146M8D7"/>
<dbReference type="PANTHER" id="PTHR43798">
    <property type="entry name" value="MONOACYLGLYCEROL LIPASE"/>
    <property type="match status" value="1"/>
</dbReference>
<dbReference type="Pfam" id="PF00561">
    <property type="entry name" value="Abhydrolase_1"/>
    <property type="match status" value="1"/>
</dbReference>
<dbReference type="InterPro" id="IPR050266">
    <property type="entry name" value="AB_hydrolase_sf"/>
</dbReference>
<dbReference type="GO" id="GO:0016020">
    <property type="term" value="C:membrane"/>
    <property type="evidence" value="ECO:0007669"/>
    <property type="project" value="TreeGrafter"/>
</dbReference>
<dbReference type="EMBL" id="GDHC01003603">
    <property type="protein sequence ID" value="JAQ15026.1"/>
    <property type="molecule type" value="Transcribed_RNA"/>
</dbReference>